<evidence type="ECO:0000259" key="5">
    <source>
        <dbReference type="PROSITE" id="PS50901"/>
    </source>
</evidence>
<evidence type="ECO:0000313" key="7">
    <source>
        <dbReference type="Proteomes" id="UP000749320"/>
    </source>
</evidence>
<reference evidence="6" key="1">
    <citation type="journal article" date="2021" name="PeerJ">
        <title>Extensive microbial diversity within the chicken gut microbiome revealed by metagenomics and culture.</title>
        <authorList>
            <person name="Gilroy R."/>
            <person name="Ravi A."/>
            <person name="Getino M."/>
            <person name="Pursley I."/>
            <person name="Horton D.L."/>
            <person name="Alikhan N.F."/>
            <person name="Baker D."/>
            <person name="Gharbi K."/>
            <person name="Hall N."/>
            <person name="Watson M."/>
            <person name="Adriaenssens E.M."/>
            <person name="Foster-Nyarko E."/>
            <person name="Jarju S."/>
            <person name="Secka A."/>
            <person name="Antonio M."/>
            <person name="Oren A."/>
            <person name="Chaudhuri R.R."/>
            <person name="La Ragione R."/>
            <person name="Hildebrand F."/>
            <person name="Pallen M.J."/>
        </authorList>
    </citation>
    <scope>NUCLEOTIDE SEQUENCE</scope>
    <source>
        <strain evidence="6">CHK193-16274</strain>
    </source>
</reference>
<accession>A0A921G9E9</accession>
<dbReference type="GO" id="GO:0005524">
    <property type="term" value="F:ATP binding"/>
    <property type="evidence" value="ECO:0007669"/>
    <property type="project" value="UniProtKB-UniRule"/>
</dbReference>
<feature type="binding site" evidence="3">
    <location>
        <begin position="569"/>
        <end position="576"/>
    </location>
    <ligand>
        <name>ATP</name>
        <dbReference type="ChEBI" id="CHEBI:30616"/>
    </ligand>
</feature>
<dbReference type="GO" id="GO:0016020">
    <property type="term" value="C:membrane"/>
    <property type="evidence" value="ECO:0007669"/>
    <property type="project" value="UniProtKB-SubCell"/>
</dbReference>
<organism evidence="6 7">
    <name type="scientific">Thomasclavelia spiroformis</name>
    <dbReference type="NCBI Taxonomy" id="29348"/>
    <lineage>
        <taxon>Bacteria</taxon>
        <taxon>Bacillati</taxon>
        <taxon>Bacillota</taxon>
        <taxon>Erysipelotrichia</taxon>
        <taxon>Erysipelotrichales</taxon>
        <taxon>Coprobacillaceae</taxon>
        <taxon>Thomasclavelia</taxon>
    </lineage>
</organism>
<feature type="domain" description="FtsK" evidence="5">
    <location>
        <begin position="548"/>
        <end position="751"/>
    </location>
</feature>
<evidence type="ECO:0000256" key="4">
    <source>
        <dbReference type="SAM" id="Coils"/>
    </source>
</evidence>
<sequence length="1129" mass="129291">MEESMRKEEFFSITEAYACMEMLPGQLSTIVATYSNQIKEETARHDGAMQAIVNTFNTKKQNIETQKQKDYKEAEEAKNTIFGQLNGLKEKMQLSDSHYSEAVKDLPGKDPQVSPAIGAGLMRVYNQVVMKRNDATQKFEDAYANLVKQEGNIYSDKIREADHTHDIQLSTATEEYSNSVDHENKKTSENHTTILETAKKTIEGLNPVRLKEMYEQLLLNDPVVKNYETAKEIPEAVGMGFLKIDLDYWYTDQSNKPVVDLIRDYFSFAVRNVDGHTMIMVPFGQTFTDPKINKLILFDSSSRSLALEYIRALEMRLFMIIPCGKLRVTMIDPVDSGSNFSMFSCLGDDDERIISTRIWCDPKRIKERLSLLINQIEHVNQDCLRNEFEDIVAYNKHVGKNAEPLQALFVADFPRHFDFEACEMLEKIVSIGPKCGIYTFLAGSTEDIKASKFDIKGISQAIQNFNYINKNIKYPFNKMEHNLQPISLPSKDEQTEILNVLINGIKTSDRIIIYFDEIADQLTTHKEKWFKFNDANGIDIPIGLEGASRTVQIHLGGELITQHHALISGTIGSGKSTLLHTIIMSLLLKYSPEDVQIYLLDFKRGVEFKVYAESKLPNFRVISLDTEPEFGLAVLRYLEQEQEERAQEFHDKNCDNIERYNEIAEADLHDDIYKLPRIVLIIDEFHEMFSNSDSSISKECERLLEQIVRQGRAMGIHVILASQTLPDNLSRIYGQIMNRVALQSTASSAQYILDSDNEAVNTLVNVDPGKGVFNDGGGNRDANHPFRVAYFTEETQRDLLKEIREQQELCMSEGMFGNQEFEKPRLLLSTIQDDNDNPLNIFVETGAMPKRLEFGCPLYLGEEIAMVNDFSIRLTSRRAQNLLILGSDSKRASLLYGFSAMSILFNAYVRSENHVLPERPLITFFDFGKNSNMGRRVSKNSIDIMNELSARFPFAIRIFGKDSLMDGIEILQSEYEQNETMLNNHYIIFAGLNRARRLLDNDSAYSMPPKKIFENLVKKGPEKGYNYIIWANEPGSFCNFYGDLIPEFDYRLVYDLKEEEYEQVIKSSSMDTAYGNNVISYNPDEDNKKVRIYSIPLAGWFTKFMDRIEGVSWSSEEESYSEGEFEDDF</sequence>
<dbReference type="InterPro" id="IPR003593">
    <property type="entry name" value="AAA+_ATPase"/>
</dbReference>
<name>A0A921G9E9_9FIRM</name>
<dbReference type="PANTHER" id="PTHR22683:SF41">
    <property type="entry name" value="DNA TRANSLOCASE FTSK"/>
    <property type="match status" value="1"/>
</dbReference>
<feature type="coiled-coil region" evidence="4">
    <location>
        <begin position="60"/>
        <end position="91"/>
    </location>
</feature>
<protein>
    <recommendedName>
        <fullName evidence="5">FtsK domain-containing protein</fullName>
    </recommendedName>
</protein>
<evidence type="ECO:0000313" key="6">
    <source>
        <dbReference type="EMBL" id="HJF39499.1"/>
    </source>
</evidence>
<gene>
    <name evidence="6" type="ORF">K8V91_01130</name>
</gene>
<dbReference type="Pfam" id="PF01580">
    <property type="entry name" value="FtsK_SpoIIIE"/>
    <property type="match status" value="1"/>
</dbReference>
<proteinExistence type="predicted"/>
<keyword evidence="4" id="KW-0175">Coiled coil</keyword>
<dbReference type="InterPro" id="IPR050206">
    <property type="entry name" value="FtsK/SpoIIIE/SftA"/>
</dbReference>
<reference evidence="6" key="2">
    <citation type="submission" date="2021-09" db="EMBL/GenBank/DDBJ databases">
        <authorList>
            <person name="Gilroy R."/>
        </authorList>
    </citation>
    <scope>NUCLEOTIDE SEQUENCE</scope>
    <source>
        <strain evidence="6">CHK193-16274</strain>
    </source>
</reference>
<dbReference type="GO" id="GO:0003677">
    <property type="term" value="F:DNA binding"/>
    <property type="evidence" value="ECO:0007669"/>
    <property type="project" value="InterPro"/>
</dbReference>
<keyword evidence="2 3" id="KW-0067">ATP-binding</keyword>
<dbReference type="PROSITE" id="PS50901">
    <property type="entry name" value="FTSK"/>
    <property type="match status" value="1"/>
</dbReference>
<dbReference type="Gene3D" id="3.40.50.300">
    <property type="entry name" value="P-loop containing nucleotide triphosphate hydrolases"/>
    <property type="match status" value="1"/>
</dbReference>
<evidence type="ECO:0000256" key="1">
    <source>
        <dbReference type="ARBA" id="ARBA00022741"/>
    </source>
</evidence>
<dbReference type="PANTHER" id="PTHR22683">
    <property type="entry name" value="SPORULATION PROTEIN RELATED"/>
    <property type="match status" value="1"/>
</dbReference>
<keyword evidence="1 3" id="KW-0547">Nucleotide-binding</keyword>
<dbReference type="AlphaFoldDB" id="A0A921G9E9"/>
<dbReference type="EMBL" id="DYWV01000040">
    <property type="protein sequence ID" value="HJF39499.1"/>
    <property type="molecule type" value="Genomic_DNA"/>
</dbReference>
<evidence type="ECO:0000256" key="2">
    <source>
        <dbReference type="ARBA" id="ARBA00022840"/>
    </source>
</evidence>
<evidence type="ECO:0000256" key="3">
    <source>
        <dbReference type="PROSITE-ProRule" id="PRU00289"/>
    </source>
</evidence>
<dbReference type="InterPro" id="IPR027417">
    <property type="entry name" value="P-loop_NTPase"/>
</dbReference>
<dbReference type="SMART" id="SM00382">
    <property type="entry name" value="AAA"/>
    <property type="match status" value="1"/>
</dbReference>
<dbReference type="Proteomes" id="UP000749320">
    <property type="component" value="Unassembled WGS sequence"/>
</dbReference>
<dbReference type="InterPro" id="IPR002543">
    <property type="entry name" value="FtsK_dom"/>
</dbReference>
<dbReference type="SUPFAM" id="SSF52540">
    <property type="entry name" value="P-loop containing nucleoside triphosphate hydrolases"/>
    <property type="match status" value="1"/>
</dbReference>
<comment type="caution">
    <text evidence="6">The sequence shown here is derived from an EMBL/GenBank/DDBJ whole genome shotgun (WGS) entry which is preliminary data.</text>
</comment>